<dbReference type="PRINTS" id="PR01403">
    <property type="entry name" value="8OXTPHPHTASE"/>
</dbReference>
<evidence type="ECO:0000256" key="15">
    <source>
        <dbReference type="ARBA" id="ARBA00030682"/>
    </source>
</evidence>
<dbReference type="GO" id="GO:0008828">
    <property type="term" value="F:dATP diphosphatase activity"/>
    <property type="evidence" value="ECO:0007669"/>
    <property type="project" value="UniProtKB-EC"/>
</dbReference>
<comment type="catalytic activity">
    <reaction evidence="7">
        <text>8-oxo-dATP + H2O = 8-oxo-dAMP + diphosphate + H(+)</text>
        <dbReference type="Rhea" id="RHEA:65396"/>
        <dbReference type="ChEBI" id="CHEBI:15377"/>
        <dbReference type="ChEBI" id="CHEBI:15378"/>
        <dbReference type="ChEBI" id="CHEBI:33019"/>
        <dbReference type="ChEBI" id="CHEBI:71361"/>
        <dbReference type="ChEBI" id="CHEBI:172871"/>
    </reaction>
    <physiologicalReaction direction="left-to-right" evidence="7">
        <dbReference type="Rhea" id="RHEA:65397"/>
    </physiologicalReaction>
</comment>
<dbReference type="AlphaFoldDB" id="A0A1H4PLD4"/>
<evidence type="ECO:0000256" key="13">
    <source>
        <dbReference type="ARBA" id="ARBA00029673"/>
    </source>
</evidence>
<sequence>MPHPDVCVCYLLRETPDGVHVLLGRKKRGLGTGNIVGLGGKLEPGEDAATAAVREIREESGLAVAREALQPRGRLDYRFPFREEWSQVSHVFVCTRWQGEPRGSDELDPVWYPLHGVPYGQMWDDARYWLPDVLAGGTVDARFDFAEDLATVARSTGVEAAS</sequence>
<dbReference type="Gene3D" id="3.90.79.10">
    <property type="entry name" value="Nucleoside Triphosphate Pyrophosphohydrolase"/>
    <property type="match status" value="1"/>
</dbReference>
<evidence type="ECO:0000313" key="23">
    <source>
        <dbReference type="EMBL" id="SEC08195.1"/>
    </source>
</evidence>
<dbReference type="SUPFAM" id="SSF55811">
    <property type="entry name" value="Nudix"/>
    <property type="match status" value="1"/>
</dbReference>
<evidence type="ECO:0000256" key="6">
    <source>
        <dbReference type="ARBA" id="ARBA00022842"/>
    </source>
</evidence>
<dbReference type="Pfam" id="PF00293">
    <property type="entry name" value="NUDIX"/>
    <property type="match status" value="1"/>
</dbReference>
<dbReference type="InterPro" id="IPR003563">
    <property type="entry name" value="8ODP"/>
</dbReference>
<dbReference type="InterPro" id="IPR015797">
    <property type="entry name" value="NUDIX_hydrolase-like_dom_sf"/>
</dbReference>
<proteinExistence type="inferred from homology"/>
<comment type="catalytic activity">
    <reaction evidence="10">
        <text>2-oxo-ATP + H2O = 2-oxo-AMP + diphosphate + H(+)</text>
        <dbReference type="Rhea" id="RHEA:67392"/>
        <dbReference type="ChEBI" id="CHEBI:15377"/>
        <dbReference type="ChEBI" id="CHEBI:15378"/>
        <dbReference type="ChEBI" id="CHEBI:33019"/>
        <dbReference type="ChEBI" id="CHEBI:71395"/>
        <dbReference type="ChEBI" id="CHEBI:172878"/>
    </reaction>
    <physiologicalReaction direction="left-to-right" evidence="10">
        <dbReference type="Rhea" id="RHEA:67393"/>
    </physiologicalReaction>
</comment>
<comment type="subunit">
    <text evidence="3">Monomer.</text>
</comment>
<evidence type="ECO:0000256" key="16">
    <source>
        <dbReference type="ARBA" id="ARBA00031927"/>
    </source>
</evidence>
<dbReference type="RefSeq" id="WP_091184982.1">
    <property type="nucleotide sequence ID" value="NZ_FNRY01000001.1"/>
</dbReference>
<dbReference type="EC" id="3.6.1.56" evidence="11"/>
<evidence type="ECO:0000256" key="1">
    <source>
        <dbReference type="ARBA" id="ARBA00001946"/>
    </source>
</evidence>
<dbReference type="Proteomes" id="UP000199183">
    <property type="component" value="Unassembled WGS sequence"/>
</dbReference>
<name>A0A1H4PLD4_9MICO</name>
<keyword evidence="5" id="KW-0378">Hydrolase</keyword>
<evidence type="ECO:0000256" key="5">
    <source>
        <dbReference type="ARBA" id="ARBA00022801"/>
    </source>
</evidence>
<protein>
    <recommendedName>
        <fullName evidence="12">Oxidized purine nucleoside triphosphate hydrolase</fullName>
        <ecNumber evidence="11">3.6.1.56</ecNumber>
    </recommendedName>
    <alternativeName>
        <fullName evidence="16">2-hydroxy-dATP diphosphatase</fullName>
    </alternativeName>
    <alternativeName>
        <fullName evidence="15">7,8-dihydro-8-oxoguanine triphosphatase</fullName>
    </alternativeName>
    <alternativeName>
        <fullName evidence="14">8-oxo-dGTPase</fullName>
    </alternativeName>
    <alternativeName>
        <fullName evidence="17">Methylated purine nucleoside triphosphate hydrolase</fullName>
    </alternativeName>
    <alternativeName>
        <fullName evidence="13">Nucleoside diphosphate-linked moiety X motif 1</fullName>
    </alternativeName>
</protein>
<dbReference type="GO" id="GO:0008413">
    <property type="term" value="F:8-oxo-7,8-dihydroguanosine triphosphate pyrophosphatase activity"/>
    <property type="evidence" value="ECO:0007669"/>
    <property type="project" value="InterPro"/>
</dbReference>
<evidence type="ECO:0000256" key="21">
    <source>
        <dbReference type="ARBA" id="ARBA00053094"/>
    </source>
</evidence>
<reference evidence="23 24" key="1">
    <citation type="submission" date="2016-10" db="EMBL/GenBank/DDBJ databases">
        <authorList>
            <person name="de Groot N.N."/>
        </authorList>
    </citation>
    <scope>NUCLEOTIDE SEQUENCE [LARGE SCALE GENOMIC DNA]</scope>
    <source>
        <strain evidence="23 24">DSM 21799</strain>
    </source>
</reference>
<accession>A0A1H4PLD4</accession>
<comment type="catalytic activity">
    <reaction evidence="19">
        <text>O(6)-methyl-dGTP + H2O = O(6)-methyl-dGMP + diphosphate + H(+)</text>
        <dbReference type="Rhea" id="RHEA:67600"/>
        <dbReference type="ChEBI" id="CHEBI:15377"/>
        <dbReference type="ChEBI" id="CHEBI:15378"/>
        <dbReference type="ChEBI" id="CHEBI:33019"/>
        <dbReference type="ChEBI" id="CHEBI:169974"/>
        <dbReference type="ChEBI" id="CHEBI:169975"/>
    </reaction>
    <physiologicalReaction direction="left-to-right" evidence="19">
        <dbReference type="Rhea" id="RHEA:67601"/>
    </physiologicalReaction>
</comment>
<dbReference type="GO" id="GO:0005737">
    <property type="term" value="C:cytoplasm"/>
    <property type="evidence" value="ECO:0007669"/>
    <property type="project" value="TreeGrafter"/>
</dbReference>
<evidence type="ECO:0000256" key="17">
    <source>
        <dbReference type="ARBA" id="ARBA00032071"/>
    </source>
</evidence>
<evidence type="ECO:0000256" key="9">
    <source>
        <dbReference type="ARBA" id="ARBA00024486"/>
    </source>
</evidence>
<evidence type="ECO:0000256" key="10">
    <source>
        <dbReference type="ARBA" id="ARBA00024596"/>
    </source>
</evidence>
<comment type="similarity">
    <text evidence="2">Belongs to the Nudix hydrolase family.</text>
</comment>
<dbReference type="PANTHER" id="PTHR43758">
    <property type="entry name" value="7,8-DIHYDRO-8-OXOGUANINE TRIPHOSPHATASE"/>
    <property type="match status" value="1"/>
</dbReference>
<dbReference type="PANTHER" id="PTHR43758:SF2">
    <property type="entry name" value="OXIDIZED PURINE NUCLEOSIDE TRIPHOSPHATE HYDROLASE"/>
    <property type="match status" value="1"/>
</dbReference>
<evidence type="ECO:0000259" key="22">
    <source>
        <dbReference type="PROSITE" id="PS51462"/>
    </source>
</evidence>
<keyword evidence="24" id="KW-1185">Reference proteome</keyword>
<feature type="domain" description="Nudix hydrolase" evidence="22">
    <location>
        <begin position="2"/>
        <end position="135"/>
    </location>
</feature>
<dbReference type="InterPro" id="IPR000086">
    <property type="entry name" value="NUDIX_hydrolase_dom"/>
</dbReference>
<evidence type="ECO:0000256" key="20">
    <source>
        <dbReference type="ARBA" id="ARBA00049032"/>
    </source>
</evidence>
<keyword evidence="6" id="KW-0460">Magnesium</keyword>
<evidence type="ECO:0000256" key="3">
    <source>
        <dbReference type="ARBA" id="ARBA00011245"/>
    </source>
</evidence>
<evidence type="ECO:0000256" key="14">
    <source>
        <dbReference type="ARBA" id="ARBA00030634"/>
    </source>
</evidence>
<evidence type="ECO:0000256" key="11">
    <source>
        <dbReference type="ARBA" id="ARBA00026103"/>
    </source>
</evidence>
<gene>
    <name evidence="23" type="ORF">SAMN04489806_2545</name>
</gene>
<comment type="catalytic activity">
    <reaction evidence="20">
        <text>N(6)-methyl-dATP + H2O = N(6)-methyl-dAMP + diphosphate + H(+)</text>
        <dbReference type="Rhea" id="RHEA:67604"/>
        <dbReference type="ChEBI" id="CHEBI:15377"/>
        <dbReference type="ChEBI" id="CHEBI:15378"/>
        <dbReference type="ChEBI" id="CHEBI:33019"/>
        <dbReference type="ChEBI" id="CHEBI:169976"/>
        <dbReference type="ChEBI" id="CHEBI:172872"/>
    </reaction>
    <physiologicalReaction direction="left-to-right" evidence="20">
        <dbReference type="Rhea" id="RHEA:67605"/>
    </physiologicalReaction>
</comment>
<dbReference type="GO" id="GO:0042262">
    <property type="term" value="P:DNA protection"/>
    <property type="evidence" value="ECO:0007669"/>
    <property type="project" value="InterPro"/>
</dbReference>
<dbReference type="EMBL" id="FNRY01000001">
    <property type="protein sequence ID" value="SEC08195.1"/>
    <property type="molecule type" value="Genomic_DNA"/>
</dbReference>
<dbReference type="PROSITE" id="PS51462">
    <property type="entry name" value="NUDIX"/>
    <property type="match status" value="1"/>
</dbReference>
<evidence type="ECO:0000256" key="12">
    <source>
        <dbReference type="ARBA" id="ARBA00026218"/>
    </source>
</evidence>
<dbReference type="InterPro" id="IPR020084">
    <property type="entry name" value="NUDIX_hydrolase_CS"/>
</dbReference>
<evidence type="ECO:0000256" key="4">
    <source>
        <dbReference type="ARBA" id="ARBA00022723"/>
    </source>
</evidence>
<comment type="catalytic activity">
    <reaction evidence="18">
        <text>N(6)-methyl-ATP + H2O = N(6)-methyl-AMP + diphosphate + H(+)</text>
        <dbReference type="Rhea" id="RHEA:67608"/>
        <dbReference type="ChEBI" id="CHEBI:15377"/>
        <dbReference type="ChEBI" id="CHEBI:15378"/>
        <dbReference type="ChEBI" id="CHEBI:33019"/>
        <dbReference type="ChEBI" id="CHEBI:144842"/>
        <dbReference type="ChEBI" id="CHEBI:172873"/>
    </reaction>
    <physiologicalReaction direction="left-to-right" evidence="18">
        <dbReference type="Rhea" id="RHEA:67609"/>
    </physiologicalReaction>
</comment>
<dbReference type="OrthoDB" id="9804563at2"/>
<dbReference type="CDD" id="cd03427">
    <property type="entry name" value="NUDIX_MTH1_Nudt1"/>
    <property type="match status" value="1"/>
</dbReference>
<evidence type="ECO:0000313" key="24">
    <source>
        <dbReference type="Proteomes" id="UP000199183"/>
    </source>
</evidence>
<evidence type="ECO:0000256" key="2">
    <source>
        <dbReference type="ARBA" id="ARBA00005582"/>
    </source>
</evidence>
<evidence type="ECO:0000256" key="8">
    <source>
        <dbReference type="ARBA" id="ARBA00024459"/>
    </source>
</evidence>
<dbReference type="GO" id="GO:0046872">
    <property type="term" value="F:metal ion binding"/>
    <property type="evidence" value="ECO:0007669"/>
    <property type="project" value="UniProtKB-KW"/>
</dbReference>
<keyword evidence="4" id="KW-0479">Metal-binding</keyword>
<evidence type="ECO:0000256" key="7">
    <source>
        <dbReference type="ARBA" id="ARBA00024448"/>
    </source>
</evidence>
<evidence type="ECO:0000256" key="18">
    <source>
        <dbReference type="ARBA" id="ARBA00048002"/>
    </source>
</evidence>
<comment type="cofactor">
    <cofactor evidence="1">
        <name>Mg(2+)</name>
        <dbReference type="ChEBI" id="CHEBI:18420"/>
    </cofactor>
</comment>
<dbReference type="PROSITE" id="PS00893">
    <property type="entry name" value="NUDIX_BOX"/>
    <property type="match status" value="1"/>
</dbReference>
<comment type="function">
    <text evidence="21">Oxidized purine nucleoside triphosphate hydrolase which is a prominent sanitizer of the oxidized nucleotide pool. Catalyzes the hydrolysis of 2-oxo-dATP (2-hydroxy-dATP) into 2-oxo-dAMP. Also has a significant hydrolase activity toward 2-oxo-ATP, 8-oxo-dGTP and 8-oxo-dATP. Through the hydrolysis of oxidized purine nucleoside triphosphates, prevents their incorporation into DNA and the subsequent transversions A:T to C:G and G:C to T:A. Also catalyzes the hydrolysis of methylated purine nucleoside triphosphate preventing their integration into DNA. Through this antimutagenic activity protects cells from oxidative stress.</text>
</comment>
<comment type="catalytic activity">
    <reaction evidence="8">
        <text>2-oxo-dATP + H2O = 2-oxo-dAMP + diphosphate + H(+)</text>
        <dbReference type="Rhea" id="RHEA:31583"/>
        <dbReference type="ChEBI" id="CHEBI:15377"/>
        <dbReference type="ChEBI" id="CHEBI:15378"/>
        <dbReference type="ChEBI" id="CHEBI:33019"/>
        <dbReference type="ChEBI" id="CHEBI:63212"/>
        <dbReference type="ChEBI" id="CHEBI:77897"/>
        <dbReference type="EC" id="3.6.1.56"/>
    </reaction>
    <physiologicalReaction direction="left-to-right" evidence="8">
        <dbReference type="Rhea" id="RHEA:31584"/>
    </physiologicalReaction>
</comment>
<comment type="catalytic activity">
    <reaction evidence="9">
        <text>8-oxo-dGTP + H2O = 8-oxo-dGMP + diphosphate + H(+)</text>
        <dbReference type="Rhea" id="RHEA:31575"/>
        <dbReference type="ChEBI" id="CHEBI:15377"/>
        <dbReference type="ChEBI" id="CHEBI:15378"/>
        <dbReference type="ChEBI" id="CHEBI:33019"/>
        <dbReference type="ChEBI" id="CHEBI:63224"/>
        <dbReference type="ChEBI" id="CHEBI:77896"/>
    </reaction>
    <physiologicalReaction direction="left-to-right" evidence="9">
        <dbReference type="Rhea" id="RHEA:31576"/>
    </physiologicalReaction>
</comment>
<organism evidence="23 24">
    <name type="scientific">Paramicrobacterium humi</name>
    <dbReference type="NCBI Taxonomy" id="640635"/>
    <lineage>
        <taxon>Bacteria</taxon>
        <taxon>Bacillati</taxon>
        <taxon>Actinomycetota</taxon>
        <taxon>Actinomycetes</taxon>
        <taxon>Micrococcales</taxon>
        <taxon>Microbacteriaceae</taxon>
        <taxon>Paramicrobacterium</taxon>
    </lineage>
</organism>
<dbReference type="STRING" id="640635.SAMN04489806_2545"/>
<evidence type="ECO:0000256" key="19">
    <source>
        <dbReference type="ARBA" id="ARBA00048894"/>
    </source>
</evidence>